<keyword evidence="3" id="KW-0804">Transcription</keyword>
<dbReference type="STRING" id="1217970.SAMN05444002_2996"/>
<dbReference type="EMBL" id="FSRL01000001">
    <property type="protein sequence ID" value="SIO13714.1"/>
    <property type="molecule type" value="Genomic_DNA"/>
</dbReference>
<proteinExistence type="predicted"/>
<gene>
    <name evidence="6" type="ORF">SAMN05444002_2996</name>
</gene>
<feature type="DNA-binding region" description="H-T-H motif" evidence="4">
    <location>
        <begin position="38"/>
        <end position="57"/>
    </location>
</feature>
<dbReference type="InterPro" id="IPR001647">
    <property type="entry name" value="HTH_TetR"/>
</dbReference>
<dbReference type="SUPFAM" id="SSF46689">
    <property type="entry name" value="Homeodomain-like"/>
    <property type="match status" value="1"/>
</dbReference>
<evidence type="ECO:0000256" key="1">
    <source>
        <dbReference type="ARBA" id="ARBA00023015"/>
    </source>
</evidence>
<keyword evidence="7" id="KW-1185">Reference proteome</keyword>
<dbReference type="OrthoDB" id="8478851at2"/>
<evidence type="ECO:0000313" key="6">
    <source>
        <dbReference type="EMBL" id="SIO13714.1"/>
    </source>
</evidence>
<keyword evidence="1" id="KW-0805">Transcription regulation</keyword>
<feature type="domain" description="HTH tetR-type" evidence="5">
    <location>
        <begin position="15"/>
        <end position="75"/>
    </location>
</feature>
<evidence type="ECO:0000313" key="7">
    <source>
        <dbReference type="Proteomes" id="UP000184932"/>
    </source>
</evidence>
<sequence length="210" mass="21676">MQSRSTRRSNEDRRRETREALLAAARTCFVNKGFAATGTPELVAAAGMTRGALYHHFADKTDLFRAVIQAEAEAVAAAIRAAAPAEMPVPEALLAGADAYFSAMGAPGRARLLLVEAPAVLGPAEVAALDARTGGATLQEALTALHLAAPIPQTAQLLSAMFDRAALAVAEGADPAPYRAALRHLLEALARPQVGTFPDSGAPGTATPSN</sequence>
<keyword evidence="2 4" id="KW-0238">DNA-binding</keyword>
<dbReference type="PANTHER" id="PTHR30055:SF234">
    <property type="entry name" value="HTH-TYPE TRANSCRIPTIONAL REGULATOR BETI"/>
    <property type="match status" value="1"/>
</dbReference>
<dbReference type="Pfam" id="PF21351">
    <property type="entry name" value="TetR_C_41"/>
    <property type="match status" value="1"/>
</dbReference>
<dbReference type="AlphaFoldDB" id="A0A1N6H1P3"/>
<accession>A0A1N6H1P3</accession>
<evidence type="ECO:0000259" key="5">
    <source>
        <dbReference type="PROSITE" id="PS50977"/>
    </source>
</evidence>
<dbReference type="Proteomes" id="UP000184932">
    <property type="component" value="Unassembled WGS sequence"/>
</dbReference>
<dbReference type="GO" id="GO:0003700">
    <property type="term" value="F:DNA-binding transcription factor activity"/>
    <property type="evidence" value="ECO:0007669"/>
    <property type="project" value="TreeGrafter"/>
</dbReference>
<dbReference type="InterPro" id="IPR049484">
    <property type="entry name" value="Rv0078-like_C"/>
</dbReference>
<dbReference type="PRINTS" id="PR00455">
    <property type="entry name" value="HTHTETR"/>
</dbReference>
<dbReference type="PROSITE" id="PS50977">
    <property type="entry name" value="HTH_TETR_2"/>
    <property type="match status" value="1"/>
</dbReference>
<evidence type="ECO:0000256" key="2">
    <source>
        <dbReference type="ARBA" id="ARBA00023125"/>
    </source>
</evidence>
<dbReference type="Gene3D" id="1.10.357.10">
    <property type="entry name" value="Tetracycline Repressor, domain 2"/>
    <property type="match status" value="1"/>
</dbReference>
<evidence type="ECO:0000256" key="3">
    <source>
        <dbReference type="ARBA" id="ARBA00023163"/>
    </source>
</evidence>
<protein>
    <submittedName>
        <fullName evidence="6">Transcriptional regulator, TetR family</fullName>
    </submittedName>
</protein>
<dbReference type="Pfam" id="PF00440">
    <property type="entry name" value="TetR_N"/>
    <property type="match status" value="1"/>
</dbReference>
<organism evidence="6 7">
    <name type="scientific">Vannielia litorea</name>
    <dbReference type="NCBI Taxonomy" id="1217970"/>
    <lineage>
        <taxon>Bacteria</taxon>
        <taxon>Pseudomonadati</taxon>
        <taxon>Pseudomonadota</taxon>
        <taxon>Alphaproteobacteria</taxon>
        <taxon>Rhodobacterales</taxon>
        <taxon>Paracoccaceae</taxon>
        <taxon>Vannielia</taxon>
    </lineage>
</organism>
<name>A0A1N6H1P3_9RHOB</name>
<dbReference type="GO" id="GO:0000976">
    <property type="term" value="F:transcription cis-regulatory region binding"/>
    <property type="evidence" value="ECO:0007669"/>
    <property type="project" value="TreeGrafter"/>
</dbReference>
<evidence type="ECO:0000256" key="4">
    <source>
        <dbReference type="PROSITE-ProRule" id="PRU00335"/>
    </source>
</evidence>
<dbReference type="PANTHER" id="PTHR30055">
    <property type="entry name" value="HTH-TYPE TRANSCRIPTIONAL REGULATOR RUTR"/>
    <property type="match status" value="1"/>
</dbReference>
<reference evidence="7" key="1">
    <citation type="submission" date="2016-11" db="EMBL/GenBank/DDBJ databases">
        <authorList>
            <person name="Varghese N."/>
            <person name="Submissions S."/>
        </authorList>
    </citation>
    <scope>NUCLEOTIDE SEQUENCE [LARGE SCALE GENOMIC DNA]</scope>
    <source>
        <strain evidence="7">DSM 29440</strain>
    </source>
</reference>
<dbReference type="InterPro" id="IPR050109">
    <property type="entry name" value="HTH-type_TetR-like_transc_reg"/>
</dbReference>
<dbReference type="RefSeq" id="WP_084193055.1">
    <property type="nucleotide sequence ID" value="NZ_FSRL01000001.1"/>
</dbReference>
<dbReference type="InterPro" id="IPR009057">
    <property type="entry name" value="Homeodomain-like_sf"/>
</dbReference>